<comment type="similarity">
    <text evidence="1">Belongs to the ANP1/MMN9/VAN1 family.</text>
</comment>
<accession>R4XDZ0</accession>
<keyword evidence="3" id="KW-1185">Reference proteome</keyword>
<dbReference type="Gene3D" id="3.90.550.10">
    <property type="entry name" value="Spore Coat Polysaccharide Biosynthesis Protein SpsA, Chain A"/>
    <property type="match status" value="1"/>
</dbReference>
<gene>
    <name evidence="2" type="ORF">TAPDE_002715</name>
</gene>
<dbReference type="GO" id="GO:0000136">
    <property type="term" value="C:mannan polymerase complex"/>
    <property type="evidence" value="ECO:0007669"/>
    <property type="project" value="TreeGrafter"/>
</dbReference>
<dbReference type="Proteomes" id="UP000013776">
    <property type="component" value="Unassembled WGS sequence"/>
</dbReference>
<name>R4XDZ0_TAPDE</name>
<dbReference type="InterPro" id="IPR052086">
    <property type="entry name" value="Mannan_Polymerase_Subunit"/>
</dbReference>
<dbReference type="SUPFAM" id="SSF53448">
    <property type="entry name" value="Nucleotide-diphospho-sugar transferases"/>
    <property type="match status" value="1"/>
</dbReference>
<dbReference type="PANTHER" id="PTHR43083:SF4">
    <property type="entry name" value="N-GLYCOSYL-TRANSFERASE (AFU_ORTHOLOGUE AFUA_4G06870)"/>
    <property type="match status" value="1"/>
</dbReference>
<evidence type="ECO:0000256" key="1">
    <source>
        <dbReference type="ARBA" id="ARBA00037964"/>
    </source>
</evidence>
<dbReference type="AlphaFoldDB" id="R4XDZ0"/>
<dbReference type="Pfam" id="PF03452">
    <property type="entry name" value="Anp1"/>
    <property type="match status" value="1"/>
</dbReference>
<dbReference type="GO" id="GO:0006487">
    <property type="term" value="P:protein N-linked glycosylation"/>
    <property type="evidence" value="ECO:0007669"/>
    <property type="project" value="TreeGrafter"/>
</dbReference>
<evidence type="ECO:0000313" key="3">
    <source>
        <dbReference type="Proteomes" id="UP000013776"/>
    </source>
</evidence>
<comment type="caution">
    <text evidence="2">The sequence shown here is derived from an EMBL/GenBank/DDBJ whole genome shotgun (WGS) entry which is preliminary data.</text>
</comment>
<dbReference type="VEuPathDB" id="FungiDB:TAPDE_002715"/>
<dbReference type="GO" id="GO:0000032">
    <property type="term" value="P:cell wall mannoprotein biosynthetic process"/>
    <property type="evidence" value="ECO:0007669"/>
    <property type="project" value="TreeGrafter"/>
</dbReference>
<reference evidence="2 3" key="1">
    <citation type="journal article" date="2013" name="MBio">
        <title>Genome sequencing of the plant pathogen Taphrina deformans, the causal agent of peach leaf curl.</title>
        <authorList>
            <person name="Cisse O.H."/>
            <person name="Almeida J.M.G.C.F."/>
            <person name="Fonseca A."/>
            <person name="Kumar A.A."/>
            <person name="Salojaervi J."/>
            <person name="Overmyer K."/>
            <person name="Hauser P.M."/>
            <person name="Pagni M."/>
        </authorList>
    </citation>
    <scope>NUCLEOTIDE SEQUENCE [LARGE SCALE GENOMIC DNA]</scope>
    <source>
        <strain evidence="3">PYCC 5710 / ATCC 11124 / CBS 356.35 / IMI 108563 / JCM 9778 / NBRC 8474</strain>
    </source>
</reference>
<organism evidence="2 3">
    <name type="scientific">Taphrina deformans (strain PYCC 5710 / ATCC 11124 / CBS 356.35 / IMI 108563 / JCM 9778 / NBRC 8474)</name>
    <name type="common">Peach leaf curl fungus</name>
    <name type="synonym">Lalaria deformans</name>
    <dbReference type="NCBI Taxonomy" id="1097556"/>
    <lineage>
        <taxon>Eukaryota</taxon>
        <taxon>Fungi</taxon>
        <taxon>Dikarya</taxon>
        <taxon>Ascomycota</taxon>
        <taxon>Taphrinomycotina</taxon>
        <taxon>Taphrinomycetes</taxon>
        <taxon>Taphrinales</taxon>
        <taxon>Taphrinaceae</taxon>
        <taxon>Taphrina</taxon>
    </lineage>
</organism>
<dbReference type="InterPro" id="IPR029044">
    <property type="entry name" value="Nucleotide-diphossugar_trans"/>
</dbReference>
<sequence>MFGVSRRALVYFLGLLAFFIFFYRSSSSFLAPDTKLDFYSPLDKDLNHWSDHNEGVTPVHYNYHAPVVLSSDTIGEIELNGFKSTKNPIKNKERVLILTPLKDAAYYLPKYMELINSLSYPHELIDLAFLVSDSKDETMATIAVEADKIQKSGSPMREVRTFRKDFGPIGADQNNVEDRHAFEFQAIRRKALGRARNYLLSAAMKPDHSWVLWLDVDIVEMPATIIEDLASHDKDVIVPNIWFHRYDDNGRDVEGRFDYNSWVESETGRALTDRLPKDTILAEGYAEYKTEREHLCRMNDEKRWNDITEKEKREEIKLDAVGGVVILVKADVHRSGINFPAYAFENQAETEGFGKMVNRAGYSLVGLVNYVVWHIDTDEKPGNLEGKA</sequence>
<dbReference type="EMBL" id="CAHR02000094">
    <property type="protein sequence ID" value="CCG82625.1"/>
    <property type="molecule type" value="Genomic_DNA"/>
</dbReference>
<dbReference type="PANTHER" id="PTHR43083">
    <property type="entry name" value="MANNAN POLYMERASE II"/>
    <property type="match status" value="1"/>
</dbReference>
<dbReference type="GO" id="GO:0000009">
    <property type="term" value="F:alpha-1,6-mannosyltransferase activity"/>
    <property type="evidence" value="ECO:0007669"/>
    <property type="project" value="TreeGrafter"/>
</dbReference>
<dbReference type="OrthoDB" id="204164at2759"/>
<dbReference type="STRING" id="1097556.R4XDZ0"/>
<dbReference type="eggNOG" id="ENOG502QVDT">
    <property type="taxonomic scope" value="Eukaryota"/>
</dbReference>
<evidence type="ECO:0000313" key="2">
    <source>
        <dbReference type="EMBL" id="CCG82625.1"/>
    </source>
</evidence>
<proteinExistence type="inferred from homology"/>
<protein>
    <submittedName>
        <fullName evidence="2">N-glycosyl-transferase</fullName>
    </submittedName>
</protein>